<dbReference type="SUPFAM" id="SSF48208">
    <property type="entry name" value="Six-hairpin glycosidases"/>
    <property type="match status" value="1"/>
</dbReference>
<evidence type="ECO:0000313" key="4">
    <source>
        <dbReference type="Proteomes" id="UP001501521"/>
    </source>
</evidence>
<evidence type="ECO:0000313" key="3">
    <source>
        <dbReference type="EMBL" id="GAA4895287.1"/>
    </source>
</evidence>
<dbReference type="Proteomes" id="UP001501521">
    <property type="component" value="Unassembled WGS sequence"/>
</dbReference>
<protein>
    <submittedName>
        <fullName evidence="3">Glycogen debranching N-terminal domain-containing protein</fullName>
    </submittedName>
</protein>
<evidence type="ECO:0000259" key="1">
    <source>
        <dbReference type="Pfam" id="PF14742"/>
    </source>
</evidence>
<keyword evidence="4" id="KW-1185">Reference proteome</keyword>
<organism evidence="3 4">
    <name type="scientific">Tessaracoccus lubricantis</name>
    <dbReference type="NCBI Taxonomy" id="545543"/>
    <lineage>
        <taxon>Bacteria</taxon>
        <taxon>Bacillati</taxon>
        <taxon>Actinomycetota</taxon>
        <taxon>Actinomycetes</taxon>
        <taxon>Propionibacteriales</taxon>
        <taxon>Propionibacteriaceae</taxon>
        <taxon>Tessaracoccus</taxon>
    </lineage>
</organism>
<dbReference type="RefSeq" id="WP_345580154.1">
    <property type="nucleotide sequence ID" value="NZ_BAABLV010000017.1"/>
</dbReference>
<dbReference type="InterPro" id="IPR008928">
    <property type="entry name" value="6-hairpin_glycosidase_sf"/>
</dbReference>
<gene>
    <name evidence="3" type="ORF">GCM10025789_10960</name>
</gene>
<name>A0ABP9F6L3_9ACTN</name>
<accession>A0ABP9F6L3</accession>
<reference evidence="4" key="1">
    <citation type="journal article" date="2019" name="Int. J. Syst. Evol. Microbiol.">
        <title>The Global Catalogue of Microorganisms (GCM) 10K type strain sequencing project: providing services to taxonomists for standard genome sequencing and annotation.</title>
        <authorList>
            <consortium name="The Broad Institute Genomics Platform"/>
            <consortium name="The Broad Institute Genome Sequencing Center for Infectious Disease"/>
            <person name="Wu L."/>
            <person name="Ma J."/>
        </authorList>
    </citation>
    <scope>NUCLEOTIDE SEQUENCE [LARGE SCALE GENOMIC DNA]</scope>
    <source>
        <strain evidence="4">JCM 19125</strain>
    </source>
</reference>
<feature type="domain" description="Mannosylglycerate hydrolase MGH1-like glycoside hydrolase" evidence="2">
    <location>
        <begin position="292"/>
        <end position="606"/>
    </location>
</feature>
<dbReference type="InterPro" id="IPR032856">
    <property type="entry name" value="GDE_N_bis"/>
</dbReference>
<dbReference type="InterPro" id="IPR054491">
    <property type="entry name" value="MGH1-like_GH"/>
</dbReference>
<dbReference type="InterPro" id="IPR012341">
    <property type="entry name" value="6hp_glycosidase-like_sf"/>
</dbReference>
<dbReference type="Gene3D" id="1.50.10.10">
    <property type="match status" value="1"/>
</dbReference>
<feature type="domain" description="Putative glycogen debranching enzyme N-terminal" evidence="1">
    <location>
        <begin position="14"/>
        <end position="165"/>
    </location>
</feature>
<sequence>MKQPFLHRLVCILKAPVQWWSRTDGDLTGEGAEGIYCGDDRVVAGVRLVVASHEVEPIGHAVEGCRGRFTAVLRTPSEGADPVLTLTRHREVTGQGVRERVEVSSAAESPQEVSLTVTLELDATPMESIKVGAARTASAEPPVESDDGWTWHWRDANTTATLVEPRALVEPGTLVEPRALVEPGTLVEPASPASGVETPKHPDRLTLHWATTVDPGQSADFTWALTLTDTDAKFIAADSTFTLPTTSDAALNRLLHASAADLQALTLAERSDPTRYFLAAGAPWFFTLFGRDSLIAATMAARVAPDLALATLRTLAARQGRDSVVSTAEQPGKILHEVRRVALDLHDDSTVLPPEYYGTIDATPLWLMLAGRLMDLGRAADVADLLDNVIAALGWIRNHADPDGDGFLEYFDESGHGLANQGWKDSGDSIRNADGSIAEGPIVLLEVQGYAAAAARAGARILEEFGRSEEEIASAQEWRRYADDMAARIRSHFWVEDDDGPYPAIALDRHKRPVDGVASNMGHLLGLGVLNHDEERLVVERLTSPSMDSGYGIRTMSTTNGAYWPMRYHVGSVWTHDTAWIIDGMARAGFRAEAQRIARHLLRAAEGFDFRLPELFGGWSADEAATPMPYPASCRPQAWAAASAFVLADVLGS</sequence>
<evidence type="ECO:0000259" key="2">
    <source>
        <dbReference type="Pfam" id="PF22422"/>
    </source>
</evidence>
<dbReference type="Pfam" id="PF14742">
    <property type="entry name" value="GDE_N_bis"/>
    <property type="match status" value="1"/>
</dbReference>
<proteinExistence type="predicted"/>
<dbReference type="EMBL" id="BAABLV010000017">
    <property type="protein sequence ID" value="GAA4895287.1"/>
    <property type="molecule type" value="Genomic_DNA"/>
</dbReference>
<dbReference type="Pfam" id="PF22422">
    <property type="entry name" value="MGH1-like_GH"/>
    <property type="match status" value="1"/>
</dbReference>
<comment type="caution">
    <text evidence="3">The sequence shown here is derived from an EMBL/GenBank/DDBJ whole genome shotgun (WGS) entry which is preliminary data.</text>
</comment>